<keyword evidence="4 6" id="KW-0539">Nucleus</keyword>
<dbReference type="GO" id="GO:0005730">
    <property type="term" value="C:nucleolus"/>
    <property type="evidence" value="ECO:0007669"/>
    <property type="project" value="UniProtKB-SubCell"/>
</dbReference>
<gene>
    <name evidence="8" type="ORF">RDWZM_003287</name>
</gene>
<evidence type="ECO:0000256" key="3">
    <source>
        <dbReference type="ARBA" id="ARBA00020387"/>
    </source>
</evidence>
<evidence type="ECO:0000313" key="9">
    <source>
        <dbReference type="Proteomes" id="UP001142055"/>
    </source>
</evidence>
<evidence type="ECO:0000256" key="1">
    <source>
        <dbReference type="ARBA" id="ARBA00004604"/>
    </source>
</evidence>
<evidence type="ECO:0000256" key="2">
    <source>
        <dbReference type="ARBA" id="ARBA00010782"/>
    </source>
</evidence>
<dbReference type="InterPro" id="IPR039770">
    <property type="entry name" value="Rpf2"/>
</dbReference>
<dbReference type="SMART" id="SM00879">
    <property type="entry name" value="Brix"/>
    <property type="match status" value="1"/>
</dbReference>
<dbReference type="AlphaFoldDB" id="A0A9Q0MHW2"/>
<dbReference type="GO" id="GO:0019843">
    <property type="term" value="F:rRNA binding"/>
    <property type="evidence" value="ECO:0007669"/>
    <property type="project" value="UniProtKB-UniRule"/>
</dbReference>
<dbReference type="GO" id="GO:0000027">
    <property type="term" value="P:ribosomal large subunit assembly"/>
    <property type="evidence" value="ECO:0007669"/>
    <property type="project" value="InterPro"/>
</dbReference>
<dbReference type="EMBL" id="JAPWDV010000001">
    <property type="protein sequence ID" value="KAJ6224742.1"/>
    <property type="molecule type" value="Genomic_DNA"/>
</dbReference>
<dbReference type="PROSITE" id="PS50833">
    <property type="entry name" value="BRIX"/>
    <property type="match status" value="1"/>
</dbReference>
<proteinExistence type="inferred from homology"/>
<dbReference type="PANTHER" id="PTHR12728">
    <property type="entry name" value="BRIX DOMAIN CONTAINING PROTEIN"/>
    <property type="match status" value="1"/>
</dbReference>
<sequence length="300" mass="34721">MKTISDQGLINRIKKPKTRRGKRILEKREPQLVEEVKKAILFRSTTANQNGIQLLKDFMALKKPNAIYLNRKEQWQPFEDATKIEFISQKNDCALFAYISHSKKRPNNLIMGRTFDGHVLDMFEFGFDNYHSLSEFQNSKISSGTKPILLFSGQLFDSSPEYHRIKSLFLDFFVGPNVDHINLNGLEHVIHFVAVDGTIHMRSYRSFLKKSGVKLPRVEIDEIGPRVDFVVRRNKMASMDLFKKSLKQPDQVMKQVGEMKKPEQKNISKDVFGTKLGRIHMERQDYGKLKLRKGGAFKAT</sequence>
<name>A0A9Q0MHW2_BLOTA</name>
<dbReference type="Proteomes" id="UP001142055">
    <property type="component" value="Chromosome 1"/>
</dbReference>
<evidence type="ECO:0000259" key="7">
    <source>
        <dbReference type="PROSITE" id="PS50833"/>
    </source>
</evidence>
<feature type="domain" description="Brix" evidence="7">
    <location>
        <begin position="37"/>
        <end position="240"/>
    </location>
</feature>
<comment type="subcellular location">
    <subcellularLocation>
        <location evidence="1 6">Nucleus</location>
        <location evidence="1 6">Nucleolus</location>
    </subcellularLocation>
</comment>
<evidence type="ECO:0000256" key="6">
    <source>
        <dbReference type="RuleBase" id="RU367086"/>
    </source>
</evidence>
<dbReference type="InterPro" id="IPR007109">
    <property type="entry name" value="Brix"/>
</dbReference>
<comment type="similarity">
    <text evidence="2 6">Belongs to the RPF2 family.</text>
</comment>
<keyword evidence="9" id="KW-1185">Reference proteome</keyword>
<evidence type="ECO:0000256" key="4">
    <source>
        <dbReference type="ARBA" id="ARBA00023242"/>
    </source>
</evidence>
<dbReference type="PANTHER" id="PTHR12728:SF0">
    <property type="entry name" value="RIBOSOME PRODUCTION FACTOR 2 HOMOLOG"/>
    <property type="match status" value="1"/>
</dbReference>
<reference evidence="8" key="1">
    <citation type="submission" date="2022-12" db="EMBL/GenBank/DDBJ databases">
        <title>Genome assemblies of Blomia tropicalis.</title>
        <authorList>
            <person name="Cui Y."/>
        </authorList>
    </citation>
    <scope>NUCLEOTIDE SEQUENCE</scope>
    <source>
        <tissue evidence="8">Adult mites</tissue>
    </source>
</reference>
<evidence type="ECO:0000313" key="8">
    <source>
        <dbReference type="EMBL" id="KAJ6224742.1"/>
    </source>
</evidence>
<protein>
    <recommendedName>
        <fullName evidence="3 6">Ribosome production factor 2 homolog</fullName>
    </recommendedName>
    <alternativeName>
        <fullName evidence="5 6">Ribosome biogenesis protein RPF2 homolog</fullName>
    </alternativeName>
</protein>
<accession>A0A9Q0MHW2</accession>
<dbReference type="GO" id="GO:0000463">
    <property type="term" value="P:maturation of LSU-rRNA from tricistronic rRNA transcript (SSU-rRNA, 5.8S rRNA, LSU-rRNA)"/>
    <property type="evidence" value="ECO:0007669"/>
    <property type="project" value="TreeGrafter"/>
</dbReference>
<dbReference type="OMA" id="VGLKPMF"/>
<organism evidence="8 9">
    <name type="scientific">Blomia tropicalis</name>
    <name type="common">Mite</name>
    <dbReference type="NCBI Taxonomy" id="40697"/>
    <lineage>
        <taxon>Eukaryota</taxon>
        <taxon>Metazoa</taxon>
        <taxon>Ecdysozoa</taxon>
        <taxon>Arthropoda</taxon>
        <taxon>Chelicerata</taxon>
        <taxon>Arachnida</taxon>
        <taxon>Acari</taxon>
        <taxon>Acariformes</taxon>
        <taxon>Sarcoptiformes</taxon>
        <taxon>Astigmata</taxon>
        <taxon>Glycyphagoidea</taxon>
        <taxon>Echimyopodidae</taxon>
        <taxon>Blomia</taxon>
    </lineage>
</organism>
<comment type="caution">
    <text evidence="8">The sequence shown here is derived from an EMBL/GenBank/DDBJ whole genome shotgun (WGS) entry which is preliminary data.</text>
</comment>
<dbReference type="Pfam" id="PF04427">
    <property type="entry name" value="Brix"/>
    <property type="match status" value="1"/>
</dbReference>
<evidence type="ECO:0000256" key="5">
    <source>
        <dbReference type="ARBA" id="ARBA00030889"/>
    </source>
</evidence>